<dbReference type="GO" id="GO:0003677">
    <property type="term" value="F:DNA binding"/>
    <property type="evidence" value="ECO:0007669"/>
    <property type="project" value="InterPro"/>
</dbReference>
<dbReference type="GO" id="GO:0003887">
    <property type="term" value="F:DNA-directed DNA polymerase activity"/>
    <property type="evidence" value="ECO:0007669"/>
    <property type="project" value="InterPro"/>
</dbReference>
<evidence type="ECO:0000256" key="1">
    <source>
        <dbReference type="SAM" id="MobiDB-lite"/>
    </source>
</evidence>
<proteinExistence type="predicted"/>
<keyword evidence="2" id="KW-0472">Membrane</keyword>
<dbReference type="PANTHER" id="PTHR11276:SF28">
    <property type="entry name" value="DNA POLYMERASE LAMBDA"/>
    <property type="match status" value="1"/>
</dbReference>
<dbReference type="GO" id="GO:0006303">
    <property type="term" value="P:double-strand break repair via nonhomologous end joining"/>
    <property type="evidence" value="ECO:0007669"/>
    <property type="project" value="TreeGrafter"/>
</dbReference>
<comment type="caution">
    <text evidence="3">The sequence shown here is derived from an EMBL/GenBank/DDBJ whole genome shotgun (WGS) entry which is preliminary data.</text>
</comment>
<feature type="compositionally biased region" description="Low complexity" evidence="1">
    <location>
        <begin position="138"/>
        <end position="160"/>
    </location>
</feature>
<feature type="compositionally biased region" description="Basic and acidic residues" evidence="1">
    <location>
        <begin position="161"/>
        <end position="170"/>
    </location>
</feature>
<evidence type="ECO:0000256" key="2">
    <source>
        <dbReference type="SAM" id="Phobius"/>
    </source>
</evidence>
<dbReference type="InterPro" id="IPR022312">
    <property type="entry name" value="DNA_pol_X"/>
</dbReference>
<dbReference type="InterPro" id="IPR037160">
    <property type="entry name" value="DNA_Pol_thumb_sf"/>
</dbReference>
<gene>
    <name evidence="3" type="ORF">P43SY_008257</name>
</gene>
<feature type="region of interest" description="Disordered" evidence="1">
    <location>
        <begin position="138"/>
        <end position="223"/>
    </location>
</feature>
<feature type="region of interest" description="Disordered" evidence="1">
    <location>
        <begin position="355"/>
        <end position="376"/>
    </location>
</feature>
<keyword evidence="2" id="KW-0812">Transmembrane</keyword>
<evidence type="ECO:0000313" key="3">
    <source>
        <dbReference type="EMBL" id="KAJ0393258.1"/>
    </source>
</evidence>
<accession>A0AAD5LTS5</accession>
<reference evidence="3" key="1">
    <citation type="submission" date="2021-12" db="EMBL/GenBank/DDBJ databases">
        <title>Prjna785345.</title>
        <authorList>
            <person name="Rujirawat T."/>
            <person name="Krajaejun T."/>
        </authorList>
    </citation>
    <scope>NUCLEOTIDE SEQUENCE</scope>
    <source>
        <strain evidence="3">Pi057C3</strain>
    </source>
</reference>
<evidence type="ECO:0000313" key="4">
    <source>
        <dbReference type="Proteomes" id="UP001209570"/>
    </source>
</evidence>
<protein>
    <submittedName>
        <fullName evidence="3">Uncharacterized protein</fullName>
    </submittedName>
</protein>
<keyword evidence="2" id="KW-1133">Transmembrane helix</keyword>
<name>A0AAD5LTS5_PYTIN</name>
<dbReference type="EMBL" id="JAKCXM010000512">
    <property type="protein sequence ID" value="KAJ0393258.1"/>
    <property type="molecule type" value="Genomic_DNA"/>
</dbReference>
<feature type="transmembrane region" description="Helical" evidence="2">
    <location>
        <begin position="41"/>
        <end position="74"/>
    </location>
</feature>
<feature type="compositionally biased region" description="Gly residues" evidence="1">
    <location>
        <begin position="367"/>
        <end position="376"/>
    </location>
</feature>
<sequence>MLTAGFEVLGAVYEVSTVVTDVILNAEYIRRKWIEEYALSIAFLVLNGVVMAIILLIGVACGAVFVLSAGAFFLAARDAVASSKEEASEEDTTLDVLGDTLRAAPMTMTFTPRAPPRLLSLQDKRAFFLSLAEFLSPARPSSRPANPSATATATATAIVPRTRDQEHPLRGDVNSAANAIVLCDSDDDTMPRRLPPPPNKRQSTPPESSPPAKKARVSDERPSTTLLDGQRVLLVPLGSDVSRKRLVVWQEIVTALGGTVMESMEALRANADSVLTSQQQIGLRYYDDFLTKIPRGEVQEIEKTVVDEGMKVEAGEAVVCESEVDVFIALGLEYKDPTERNCFDIRFLDEDEANAKKGGSKEAAGNLGAGNEGLAA</sequence>
<dbReference type="PANTHER" id="PTHR11276">
    <property type="entry name" value="DNA POLYMERASE TYPE-X FAMILY MEMBER"/>
    <property type="match status" value="1"/>
</dbReference>
<keyword evidence="4" id="KW-1185">Reference proteome</keyword>
<dbReference type="Proteomes" id="UP001209570">
    <property type="component" value="Unassembled WGS sequence"/>
</dbReference>
<dbReference type="GO" id="GO:0005634">
    <property type="term" value="C:nucleus"/>
    <property type="evidence" value="ECO:0007669"/>
    <property type="project" value="TreeGrafter"/>
</dbReference>
<dbReference type="Gene3D" id="1.10.150.20">
    <property type="entry name" value="5' to 3' exonuclease, C-terminal subdomain"/>
    <property type="match status" value="1"/>
</dbReference>
<dbReference type="AlphaFoldDB" id="A0AAD5LTS5"/>
<dbReference type="Gene3D" id="3.30.210.10">
    <property type="entry name" value="DNA polymerase, thumb domain"/>
    <property type="match status" value="1"/>
</dbReference>
<organism evidence="3 4">
    <name type="scientific">Pythium insidiosum</name>
    <name type="common">Pythiosis disease agent</name>
    <dbReference type="NCBI Taxonomy" id="114742"/>
    <lineage>
        <taxon>Eukaryota</taxon>
        <taxon>Sar</taxon>
        <taxon>Stramenopiles</taxon>
        <taxon>Oomycota</taxon>
        <taxon>Peronosporomycetes</taxon>
        <taxon>Pythiales</taxon>
        <taxon>Pythiaceae</taxon>
        <taxon>Pythium</taxon>
    </lineage>
</organism>